<accession>A0A8S3BGC4</accession>
<sequence length="39" mass="4655">CPVENQPLLYVVTNHIWLEEFLFHQKSKDKIVSKCILIE</sequence>
<organism evidence="1 2">
    <name type="scientific">Rotaria magnacalcarata</name>
    <dbReference type="NCBI Taxonomy" id="392030"/>
    <lineage>
        <taxon>Eukaryota</taxon>
        <taxon>Metazoa</taxon>
        <taxon>Spiralia</taxon>
        <taxon>Gnathifera</taxon>
        <taxon>Rotifera</taxon>
        <taxon>Eurotatoria</taxon>
        <taxon>Bdelloidea</taxon>
        <taxon>Philodinida</taxon>
        <taxon>Philodinidae</taxon>
        <taxon>Rotaria</taxon>
    </lineage>
</organism>
<name>A0A8S3BGC4_9BILA</name>
<evidence type="ECO:0000313" key="1">
    <source>
        <dbReference type="EMBL" id="CAF4829649.1"/>
    </source>
</evidence>
<proteinExistence type="predicted"/>
<gene>
    <name evidence="1" type="ORF">GIL414_LOCUS48398</name>
</gene>
<comment type="caution">
    <text evidence="1">The sequence shown here is derived from an EMBL/GenBank/DDBJ whole genome shotgun (WGS) entry which is preliminary data.</text>
</comment>
<protein>
    <submittedName>
        <fullName evidence="1">Uncharacterized protein</fullName>
    </submittedName>
</protein>
<dbReference type="EMBL" id="CAJOBJ010156684">
    <property type="protein sequence ID" value="CAF4829649.1"/>
    <property type="molecule type" value="Genomic_DNA"/>
</dbReference>
<dbReference type="Proteomes" id="UP000681720">
    <property type="component" value="Unassembled WGS sequence"/>
</dbReference>
<feature type="non-terminal residue" evidence="1">
    <location>
        <position position="1"/>
    </location>
</feature>
<dbReference type="AlphaFoldDB" id="A0A8S3BGC4"/>
<evidence type="ECO:0000313" key="2">
    <source>
        <dbReference type="Proteomes" id="UP000681720"/>
    </source>
</evidence>
<reference evidence="1" key="1">
    <citation type="submission" date="2021-02" db="EMBL/GenBank/DDBJ databases">
        <authorList>
            <person name="Nowell W R."/>
        </authorList>
    </citation>
    <scope>NUCLEOTIDE SEQUENCE</scope>
</reference>